<dbReference type="Proteomes" id="UP000609346">
    <property type="component" value="Unassembled WGS sequence"/>
</dbReference>
<name>A0ABR8MYH0_9BACL</name>
<proteinExistence type="predicted"/>
<organism evidence="1 2">
    <name type="scientific">Paenibacillus terricola</name>
    <dbReference type="NCBI Taxonomy" id="2763503"/>
    <lineage>
        <taxon>Bacteria</taxon>
        <taxon>Bacillati</taxon>
        <taxon>Bacillota</taxon>
        <taxon>Bacilli</taxon>
        <taxon>Bacillales</taxon>
        <taxon>Paenibacillaceae</taxon>
        <taxon>Paenibacillus</taxon>
    </lineage>
</organism>
<evidence type="ECO:0000313" key="2">
    <source>
        <dbReference type="Proteomes" id="UP000609346"/>
    </source>
</evidence>
<comment type="caution">
    <text evidence="1">The sequence shown here is derived from an EMBL/GenBank/DDBJ whole genome shotgun (WGS) entry which is preliminary data.</text>
</comment>
<keyword evidence="2" id="KW-1185">Reference proteome</keyword>
<protein>
    <submittedName>
        <fullName evidence="1">Uncharacterized protein</fullName>
    </submittedName>
</protein>
<sequence length="234" mass="27417">MLIDILNECVGLQLIKKDGDLYTLDPHLPLTARDPECGEANLPWTILELLFRLENSRHRELLYNFSWFLMQSVINPPKTWSEMESLLSKENVLDPFKINGSQYTQFQDWGVFLSLFITLPTKNKNAVHCYPNPTSLIERLLPELFKEKRTVLMTDLVDHVSRRIPILEQGEIWNEVMQMRDKPIDRYKLSTATSMAWLHLQDQDIVSFEYESDAPTYFLYEGTTEHRVTAITLH</sequence>
<reference evidence="1 2" key="1">
    <citation type="submission" date="2020-09" db="EMBL/GenBank/DDBJ databases">
        <title>Paenibacillus sp. strain PR3 16S rRNA gene Genome sequencing and assembly.</title>
        <authorList>
            <person name="Kim J."/>
        </authorList>
    </citation>
    <scope>NUCLEOTIDE SEQUENCE [LARGE SCALE GENOMIC DNA]</scope>
    <source>
        <strain evidence="1 2">PR3</strain>
    </source>
</reference>
<evidence type="ECO:0000313" key="1">
    <source>
        <dbReference type="EMBL" id="MBD3921002.1"/>
    </source>
</evidence>
<gene>
    <name evidence="1" type="ORF">H8B09_19710</name>
</gene>
<accession>A0ABR8MYH0</accession>
<dbReference type="EMBL" id="JACXZA010000005">
    <property type="protein sequence ID" value="MBD3921002.1"/>
    <property type="molecule type" value="Genomic_DNA"/>
</dbReference>